<name>W2QJP0_PHYN3</name>
<sequence>MKEYERIEWLSGPKQLSEAKILHIEKDVAFHLGELQRGFADGSLDENEIENIDETHFIVDFDNGKTLGSSGDKTVKYADVVSGDEGMAMVVRLSGGPSARYFPPTDLCQPADSFVISKIKDAWKVKWNEKKTELTKASCWQNKIKKDALK</sequence>
<dbReference type="GeneID" id="20190939"/>
<dbReference type="AlphaFoldDB" id="W2QJP0"/>
<proteinExistence type="predicted"/>
<dbReference type="OrthoDB" id="166763at2759"/>
<reference evidence="1 2" key="2">
    <citation type="submission" date="2013-11" db="EMBL/GenBank/DDBJ databases">
        <title>The Genome Sequence of Phytophthora parasitica INRA-310.</title>
        <authorList>
            <consortium name="The Broad Institute Genomics Platform"/>
            <person name="Russ C."/>
            <person name="Tyler B."/>
            <person name="Panabieres F."/>
            <person name="Shan W."/>
            <person name="Tripathy S."/>
            <person name="Grunwald N."/>
            <person name="Machado M."/>
            <person name="Johnson C.S."/>
            <person name="Arredondo F."/>
            <person name="Hong C."/>
            <person name="Coffey M."/>
            <person name="Young S.K."/>
            <person name="Zeng Q."/>
            <person name="Gargeya S."/>
            <person name="Fitzgerald M."/>
            <person name="Abouelleil A."/>
            <person name="Alvarado L."/>
            <person name="Chapman S.B."/>
            <person name="Gainer-Dewar J."/>
            <person name="Goldberg J."/>
            <person name="Griggs A."/>
            <person name="Gujja S."/>
            <person name="Hansen M."/>
            <person name="Howarth C."/>
            <person name="Imamovic A."/>
            <person name="Ireland A."/>
            <person name="Larimer J."/>
            <person name="McCowan C."/>
            <person name="Murphy C."/>
            <person name="Pearson M."/>
            <person name="Poon T.W."/>
            <person name="Priest M."/>
            <person name="Roberts A."/>
            <person name="Saif S."/>
            <person name="Shea T."/>
            <person name="Sykes S."/>
            <person name="Wortman J."/>
            <person name="Nusbaum C."/>
            <person name="Birren B."/>
        </authorList>
    </citation>
    <scope>NUCLEOTIDE SEQUENCE [LARGE SCALE GENOMIC DNA]</scope>
    <source>
        <strain evidence="1 2">INRA-310</strain>
    </source>
</reference>
<dbReference type="EMBL" id="KI669575">
    <property type="protein sequence ID" value="ETN13348.1"/>
    <property type="molecule type" value="Genomic_DNA"/>
</dbReference>
<dbReference type="Proteomes" id="UP000018817">
    <property type="component" value="Unassembled WGS sequence"/>
</dbReference>
<gene>
    <name evidence="1" type="ORF">PPTG_22340</name>
</gene>
<dbReference type="VEuPathDB" id="FungiDB:PPTG_22340"/>
<organism evidence="1 2">
    <name type="scientific">Phytophthora nicotianae (strain INRA-310)</name>
    <name type="common">Phytophthora parasitica</name>
    <dbReference type="NCBI Taxonomy" id="761204"/>
    <lineage>
        <taxon>Eukaryota</taxon>
        <taxon>Sar</taxon>
        <taxon>Stramenopiles</taxon>
        <taxon>Oomycota</taxon>
        <taxon>Peronosporomycetes</taxon>
        <taxon>Peronosporales</taxon>
        <taxon>Peronosporaceae</taxon>
        <taxon>Phytophthora</taxon>
    </lineage>
</organism>
<evidence type="ECO:0000313" key="2">
    <source>
        <dbReference type="Proteomes" id="UP000018817"/>
    </source>
</evidence>
<dbReference type="RefSeq" id="XP_008901628.1">
    <property type="nucleotide sequence ID" value="XM_008903380.1"/>
</dbReference>
<accession>W2QJP0</accession>
<evidence type="ECO:0000313" key="1">
    <source>
        <dbReference type="EMBL" id="ETN13348.1"/>
    </source>
</evidence>
<protein>
    <submittedName>
        <fullName evidence="1">Uncharacterized protein</fullName>
    </submittedName>
</protein>
<reference evidence="2" key="1">
    <citation type="submission" date="2011-12" db="EMBL/GenBank/DDBJ databases">
        <authorList>
            <consortium name="The Broad Institute Genome Sequencing Platform"/>
            <person name="Russ C."/>
            <person name="Tyler B."/>
            <person name="Panabieres F."/>
            <person name="Shan W."/>
            <person name="Tripathy S."/>
            <person name="Grunwald N."/>
            <person name="Machado M."/>
            <person name="Young S.K."/>
            <person name="Zeng Q."/>
            <person name="Gargeya S."/>
            <person name="Fitzgerald M."/>
            <person name="Haas B."/>
            <person name="Abouelleil A."/>
            <person name="Alvarado L."/>
            <person name="Arachchi H.M."/>
            <person name="Berlin A."/>
            <person name="Chapman S.B."/>
            <person name="Gearin G."/>
            <person name="Goldberg J."/>
            <person name="Griggs A."/>
            <person name="Gujja S."/>
            <person name="Hansen M."/>
            <person name="Heiman D."/>
            <person name="Howarth C."/>
            <person name="Larimer J."/>
            <person name="Lui A."/>
            <person name="MacDonald P.J.P."/>
            <person name="McCowen C."/>
            <person name="Montmayeur A."/>
            <person name="Murphy C."/>
            <person name="Neiman D."/>
            <person name="Pearson M."/>
            <person name="Priest M."/>
            <person name="Roberts A."/>
            <person name="Saif S."/>
            <person name="Shea T."/>
            <person name="Sisk P."/>
            <person name="Stolte C."/>
            <person name="Sykes S."/>
            <person name="Wortman J."/>
            <person name="Nusbaum C."/>
            <person name="Birren B."/>
        </authorList>
    </citation>
    <scope>NUCLEOTIDE SEQUENCE [LARGE SCALE GENOMIC DNA]</scope>
    <source>
        <strain evidence="2">INRA-310</strain>
    </source>
</reference>